<dbReference type="EMBL" id="CAUOFW020007847">
    <property type="protein sequence ID" value="CAK9180853.1"/>
    <property type="molecule type" value="Genomic_DNA"/>
</dbReference>
<protein>
    <submittedName>
        <fullName evidence="2">Uncharacterized protein</fullName>
    </submittedName>
</protein>
<feature type="compositionally biased region" description="Acidic residues" evidence="1">
    <location>
        <begin position="119"/>
        <end position="130"/>
    </location>
</feature>
<evidence type="ECO:0000313" key="2">
    <source>
        <dbReference type="EMBL" id="CAK9180853.1"/>
    </source>
</evidence>
<evidence type="ECO:0000313" key="3">
    <source>
        <dbReference type="Proteomes" id="UP001642360"/>
    </source>
</evidence>
<organism evidence="2 3">
    <name type="scientific">Ilex paraguariensis</name>
    <name type="common">yerba mate</name>
    <dbReference type="NCBI Taxonomy" id="185542"/>
    <lineage>
        <taxon>Eukaryota</taxon>
        <taxon>Viridiplantae</taxon>
        <taxon>Streptophyta</taxon>
        <taxon>Embryophyta</taxon>
        <taxon>Tracheophyta</taxon>
        <taxon>Spermatophyta</taxon>
        <taxon>Magnoliopsida</taxon>
        <taxon>eudicotyledons</taxon>
        <taxon>Gunneridae</taxon>
        <taxon>Pentapetalae</taxon>
        <taxon>asterids</taxon>
        <taxon>campanulids</taxon>
        <taxon>Aquifoliales</taxon>
        <taxon>Aquifoliaceae</taxon>
        <taxon>Ilex</taxon>
    </lineage>
</organism>
<proteinExistence type="predicted"/>
<comment type="caution">
    <text evidence="2">The sequence shown here is derived from an EMBL/GenBank/DDBJ whole genome shotgun (WGS) entry which is preliminary data.</text>
</comment>
<keyword evidence="3" id="KW-1185">Reference proteome</keyword>
<dbReference type="PANTHER" id="PTHR38370:SF1">
    <property type="entry name" value="BETA-1,4-XYLOSIDASE"/>
    <property type="match status" value="1"/>
</dbReference>
<accession>A0ABC8UII1</accession>
<reference evidence="2 3" key="1">
    <citation type="submission" date="2024-02" db="EMBL/GenBank/DDBJ databases">
        <authorList>
            <person name="Vignale AGUSTIN F."/>
            <person name="Sosa J E."/>
            <person name="Modenutti C."/>
        </authorList>
    </citation>
    <scope>NUCLEOTIDE SEQUENCE [LARGE SCALE GENOMIC DNA]</scope>
</reference>
<dbReference type="Proteomes" id="UP001642360">
    <property type="component" value="Unassembled WGS sequence"/>
</dbReference>
<gene>
    <name evidence="2" type="ORF">ILEXP_LOCUS50880</name>
</gene>
<feature type="region of interest" description="Disordered" evidence="1">
    <location>
        <begin position="119"/>
        <end position="143"/>
    </location>
</feature>
<dbReference type="PANTHER" id="PTHR38370">
    <property type="entry name" value="BETA-1,4-XYLOSIDASE"/>
    <property type="match status" value="1"/>
</dbReference>
<dbReference type="AlphaFoldDB" id="A0ABC8UII1"/>
<sequence>MEGLIPFLFQALKKPRPHNRYRSFSETSTRSYHLLVGGDSVEGSSHRRTRSEFQPPTFDVLQQNSGVEYLSNSKSFSRGSVLSPGNPNGFKQIGSNANYQVSKGTNLNHFSKASLYDWDDQDEAEEEECETEKNDPSVEEYRI</sequence>
<evidence type="ECO:0000256" key="1">
    <source>
        <dbReference type="SAM" id="MobiDB-lite"/>
    </source>
</evidence>
<feature type="compositionally biased region" description="Basic and acidic residues" evidence="1">
    <location>
        <begin position="131"/>
        <end position="143"/>
    </location>
</feature>
<name>A0ABC8UII1_9AQUA</name>